<feature type="region of interest" description="Disordered" evidence="2">
    <location>
        <begin position="225"/>
        <end position="250"/>
    </location>
</feature>
<feature type="compositionally biased region" description="Basic and acidic residues" evidence="2">
    <location>
        <begin position="375"/>
        <end position="386"/>
    </location>
</feature>
<evidence type="ECO:0000256" key="1">
    <source>
        <dbReference type="SAM" id="Coils"/>
    </source>
</evidence>
<dbReference type="AlphaFoldDB" id="A0A7G2CSW8"/>
<dbReference type="Pfam" id="PF13815">
    <property type="entry name" value="Dzip-like_N"/>
    <property type="match status" value="1"/>
</dbReference>
<feature type="domain" description="Cilium assembly protein DZIP1 N-terminal" evidence="3">
    <location>
        <begin position="9"/>
        <end position="121"/>
    </location>
</feature>
<dbReference type="InterPro" id="IPR013083">
    <property type="entry name" value="Znf_RING/FYVE/PHD"/>
</dbReference>
<feature type="region of interest" description="Disordered" evidence="2">
    <location>
        <begin position="375"/>
        <end position="451"/>
    </location>
</feature>
<dbReference type="InterPro" id="IPR032714">
    <property type="entry name" value="DZIP1_N"/>
</dbReference>
<dbReference type="Proteomes" id="UP000515908">
    <property type="component" value="Chromosome 28"/>
</dbReference>
<organism evidence="4 5">
    <name type="scientific">Angomonas deanei</name>
    <dbReference type="NCBI Taxonomy" id="59799"/>
    <lineage>
        <taxon>Eukaryota</taxon>
        <taxon>Discoba</taxon>
        <taxon>Euglenozoa</taxon>
        <taxon>Kinetoplastea</taxon>
        <taxon>Metakinetoplastina</taxon>
        <taxon>Trypanosomatida</taxon>
        <taxon>Trypanosomatidae</taxon>
        <taxon>Strigomonadinae</taxon>
        <taxon>Angomonas</taxon>
    </lineage>
</organism>
<feature type="coiled-coil region" evidence="1">
    <location>
        <begin position="108"/>
        <end position="174"/>
    </location>
</feature>
<feature type="compositionally biased region" description="Polar residues" evidence="2">
    <location>
        <begin position="576"/>
        <end position="591"/>
    </location>
</feature>
<proteinExistence type="predicted"/>
<accession>A0A7G2CSW8</accession>
<evidence type="ECO:0000313" key="4">
    <source>
        <dbReference type="EMBL" id="CAD2222860.1"/>
    </source>
</evidence>
<dbReference type="SUPFAM" id="SSF49599">
    <property type="entry name" value="TRAF domain-like"/>
    <property type="match status" value="1"/>
</dbReference>
<name>A0A7G2CSW8_9TRYP</name>
<gene>
    <name evidence="4" type="ORF">ADEAN_001041400</name>
</gene>
<evidence type="ECO:0000259" key="3">
    <source>
        <dbReference type="Pfam" id="PF13815"/>
    </source>
</evidence>
<feature type="region of interest" description="Disordered" evidence="2">
    <location>
        <begin position="575"/>
        <end position="612"/>
    </location>
</feature>
<protein>
    <submittedName>
        <fullName evidence="4">Iguana/Dzip1-like DAZ-interacting protein N-terminal, putative</fullName>
    </submittedName>
</protein>
<keyword evidence="1" id="KW-0175">Coiled coil</keyword>
<feature type="compositionally biased region" description="Polar residues" evidence="2">
    <location>
        <begin position="426"/>
        <end position="443"/>
    </location>
</feature>
<dbReference type="VEuPathDB" id="TriTrypDB:ADEAN_001041400"/>
<feature type="compositionally biased region" description="Low complexity" evidence="2">
    <location>
        <begin position="232"/>
        <end position="242"/>
    </location>
</feature>
<evidence type="ECO:0000256" key="2">
    <source>
        <dbReference type="SAM" id="MobiDB-lite"/>
    </source>
</evidence>
<feature type="region of interest" description="Disordered" evidence="2">
    <location>
        <begin position="487"/>
        <end position="523"/>
    </location>
</feature>
<evidence type="ECO:0000313" key="5">
    <source>
        <dbReference type="Proteomes" id="UP000515908"/>
    </source>
</evidence>
<keyword evidence="5" id="KW-1185">Reference proteome</keyword>
<reference evidence="4 5" key="1">
    <citation type="submission" date="2020-08" db="EMBL/GenBank/DDBJ databases">
        <authorList>
            <person name="Newling K."/>
            <person name="Davey J."/>
            <person name="Forrester S."/>
        </authorList>
    </citation>
    <scope>NUCLEOTIDE SEQUENCE [LARGE SCALE GENOMIC DNA]</scope>
    <source>
        <strain evidence="5">Crithidia deanei Carvalho (ATCC PRA-265)</strain>
    </source>
</reference>
<sequence>MSIEKIKRFRYTSGGGELSWPTLRRIDVASFRAEEPDLRFLANLIASLANSSISLLTVREGTDTDLVQLLQLFQMGLQFALWSQNVLKEELVETQNKGAVSTVTSRYVAELEMKNKRVKSKLEGVMRENETLQMSSSGLTKSLSQMETAVDLLQKQLKAERSRSAELVDRLEKQGDRFHSKALQAQMTPHMPVPENPYVDDNGVRWVVDHKGRPRCPVCQAKRKKRVAASDTTSFTESSTTESRSHRHHPKSRWFARSRLEEDYLLTHLLDLQTQRSTPPPQMVVQQQPAPAPVSDVSMIVQKQLELVSDNVKKLTDNVERQITSLNQRTDSDLTRQSRQLEEMVSSLQNGQRQLKEECLETIQQMKTEIENKVSEQIKTTEEQKKASPPRAVPLSARSDRPITGRPKSLPRPASAKSLPNKPFQRESSNARPASVQMSSSYISMDREPLEDTLARPPAAPLVSSGYSPYNEDQPIGVFVRQPSAMDSYMGDSADASRHSSPVRGGKQFPSGQEDPSTPDRHDADEPVACIFCHQRFSKGDLYSHETNCEFRVVPCDKCGAKVVARMLPKHKCNSKYASSEHGSQSASMLQDAQRELKALMDEDAAESNQKQ</sequence>
<dbReference type="Gene3D" id="3.30.40.10">
    <property type="entry name" value="Zinc/RING finger domain, C3HC4 (zinc finger)"/>
    <property type="match status" value="1"/>
</dbReference>
<dbReference type="EMBL" id="LR877172">
    <property type="protein sequence ID" value="CAD2222860.1"/>
    <property type="molecule type" value="Genomic_DNA"/>
</dbReference>